<dbReference type="InterPro" id="IPR022430">
    <property type="entry name" value="CHP03684"/>
</dbReference>
<name>A0A1J5T885_9ARCH</name>
<dbReference type="PIRSF" id="PIRSF005067">
    <property type="entry name" value="Tma_RNA-bind_prd"/>
    <property type="match status" value="1"/>
</dbReference>
<sequence length="161" mass="17867">MVKKRRPINKKEARSIKEGILSTHNLEMPISAGKFEIGKTDNFDVLISKGNIIALIDNNLVHLTVRGLLINSVERGWVQVDMGAVPYVCNGANTMSAGINDVSPEVVKGQHVWIREENHHKPLAIGIALMDAKEMLTSEKGKAIKSLHYIGDKIWNYGIKD</sequence>
<dbReference type="CDD" id="cd21154">
    <property type="entry name" value="PUA_MJ1432-like"/>
    <property type="match status" value="1"/>
</dbReference>
<dbReference type="AlphaFoldDB" id="A0A1J5T885"/>
<dbReference type="InterPro" id="IPR015947">
    <property type="entry name" value="PUA-like_sf"/>
</dbReference>
<comment type="caution">
    <text evidence="2">The sequence shown here is derived from an EMBL/GenBank/DDBJ whole genome shotgun (WGS) entry which is preliminary data.</text>
</comment>
<evidence type="ECO:0000313" key="2">
    <source>
        <dbReference type="EMBL" id="OIR17103.1"/>
    </source>
</evidence>
<dbReference type="PANTHER" id="PTHR22798">
    <property type="entry name" value="MCT-1 PROTEIN"/>
    <property type="match status" value="1"/>
</dbReference>
<reference evidence="2 3" key="1">
    <citation type="submission" date="2016-08" db="EMBL/GenBank/DDBJ databases">
        <title>New Insights into Marine Group III Euryarchaeota, from dark to light.</title>
        <authorList>
            <person name="Haro-Moreno J.M."/>
            <person name="Rodriguez-Valera F."/>
            <person name="Lopez-Garcia P."/>
            <person name="Moreira D."/>
            <person name="Martin-Cuadrado A.B."/>
        </authorList>
    </citation>
    <scope>NUCLEOTIDE SEQUENCE [LARGE SCALE GENOMIC DNA]</scope>
    <source>
        <strain evidence="2">CG-Epi1</strain>
    </source>
</reference>
<evidence type="ECO:0000259" key="1">
    <source>
        <dbReference type="SMART" id="SM00359"/>
    </source>
</evidence>
<dbReference type="NCBIfam" id="TIGR03684">
    <property type="entry name" value="arCOG00985"/>
    <property type="match status" value="1"/>
</dbReference>
<protein>
    <recommendedName>
        <fullName evidence="1">PUA domain-containing protein</fullName>
    </recommendedName>
</protein>
<dbReference type="NCBIfam" id="TIGR00451">
    <property type="entry name" value="unchar_dom_2"/>
    <property type="match status" value="1"/>
</dbReference>
<dbReference type="InterPro" id="IPR002478">
    <property type="entry name" value="PUA"/>
</dbReference>
<dbReference type="SUPFAM" id="SSF88697">
    <property type="entry name" value="PUA domain-like"/>
    <property type="match status" value="1"/>
</dbReference>
<dbReference type="Proteomes" id="UP000183080">
    <property type="component" value="Unassembled WGS sequence"/>
</dbReference>
<proteinExistence type="predicted"/>
<dbReference type="InterPro" id="IPR016437">
    <property type="entry name" value="MCT-1/Tma20"/>
</dbReference>
<dbReference type="EMBL" id="MIZA01000023">
    <property type="protein sequence ID" value="OIR17103.1"/>
    <property type="molecule type" value="Genomic_DNA"/>
</dbReference>
<accession>A0A1J5T885</accession>
<dbReference type="Gene3D" id="3.10.400.20">
    <property type="match status" value="1"/>
</dbReference>
<dbReference type="SMART" id="SM00359">
    <property type="entry name" value="PUA"/>
    <property type="match status" value="1"/>
</dbReference>
<feature type="domain" description="PUA" evidence="1">
    <location>
        <begin position="76"/>
        <end position="151"/>
    </location>
</feature>
<gene>
    <name evidence="2" type="ORF">BD935_02700</name>
</gene>
<dbReference type="GO" id="GO:0003723">
    <property type="term" value="F:RNA binding"/>
    <property type="evidence" value="ECO:0007669"/>
    <property type="project" value="InterPro"/>
</dbReference>
<organism evidence="2 3">
    <name type="scientific">Marine Group III euryarchaeote CG-Epi1</name>
    <dbReference type="NCBI Taxonomy" id="1888995"/>
    <lineage>
        <taxon>Archaea</taxon>
        <taxon>Methanobacteriati</taxon>
        <taxon>Thermoplasmatota</taxon>
        <taxon>Thermoplasmata</taxon>
        <taxon>Candidatus Thermoprofundales</taxon>
    </lineage>
</organism>
<dbReference type="GO" id="GO:0001731">
    <property type="term" value="P:formation of translation preinitiation complex"/>
    <property type="evidence" value="ECO:0007669"/>
    <property type="project" value="TreeGrafter"/>
</dbReference>
<dbReference type="InterPro" id="IPR004521">
    <property type="entry name" value="Uncharacterised_CHP00451"/>
</dbReference>
<dbReference type="Pfam" id="PF01472">
    <property type="entry name" value="PUA"/>
    <property type="match status" value="1"/>
</dbReference>
<dbReference type="PROSITE" id="PS50890">
    <property type="entry name" value="PUA"/>
    <property type="match status" value="1"/>
</dbReference>
<dbReference type="STRING" id="1888995.BD935_02700"/>
<evidence type="ECO:0000313" key="3">
    <source>
        <dbReference type="Proteomes" id="UP000183080"/>
    </source>
</evidence>
<dbReference type="PANTHER" id="PTHR22798:SF0">
    <property type="entry name" value="MALIGNANT T-CELL-AMPLIFIED SEQUENCE 1"/>
    <property type="match status" value="1"/>
</dbReference>